<name>A0A8H7V8H7_9FUNG</name>
<organism evidence="1 2">
    <name type="scientific">Circinella minor</name>
    <dbReference type="NCBI Taxonomy" id="1195481"/>
    <lineage>
        <taxon>Eukaryota</taxon>
        <taxon>Fungi</taxon>
        <taxon>Fungi incertae sedis</taxon>
        <taxon>Mucoromycota</taxon>
        <taxon>Mucoromycotina</taxon>
        <taxon>Mucoromycetes</taxon>
        <taxon>Mucorales</taxon>
        <taxon>Lichtheimiaceae</taxon>
        <taxon>Circinella</taxon>
    </lineage>
</organism>
<dbReference type="EMBL" id="JAEPRB010000643">
    <property type="protein sequence ID" value="KAG2214071.1"/>
    <property type="molecule type" value="Genomic_DNA"/>
</dbReference>
<protein>
    <submittedName>
        <fullName evidence="1">Uncharacterized protein</fullName>
    </submittedName>
</protein>
<accession>A0A8H7V8H7</accession>
<proteinExistence type="predicted"/>
<dbReference type="AlphaFoldDB" id="A0A8H7V8H7"/>
<dbReference type="OrthoDB" id="2275138at2759"/>
<comment type="caution">
    <text evidence="1">The sequence shown here is derived from an EMBL/GenBank/DDBJ whole genome shotgun (WGS) entry which is preliminary data.</text>
</comment>
<reference evidence="1 2" key="1">
    <citation type="submission" date="2020-12" db="EMBL/GenBank/DDBJ databases">
        <title>Metabolic potential, ecology and presence of endohyphal bacteria is reflected in genomic diversity of Mucoromycotina.</title>
        <authorList>
            <person name="Muszewska A."/>
            <person name="Okrasinska A."/>
            <person name="Steczkiewicz K."/>
            <person name="Drgas O."/>
            <person name="Orlowska M."/>
            <person name="Perlinska-Lenart U."/>
            <person name="Aleksandrzak-Piekarczyk T."/>
            <person name="Szatraj K."/>
            <person name="Zielenkiewicz U."/>
            <person name="Pilsyk S."/>
            <person name="Malc E."/>
            <person name="Mieczkowski P."/>
            <person name="Kruszewska J.S."/>
            <person name="Biernat P."/>
            <person name="Pawlowska J."/>
        </authorList>
    </citation>
    <scope>NUCLEOTIDE SEQUENCE [LARGE SCALE GENOMIC DNA]</scope>
    <source>
        <strain evidence="1 2">CBS 142.35</strain>
    </source>
</reference>
<dbReference type="Proteomes" id="UP000646827">
    <property type="component" value="Unassembled WGS sequence"/>
</dbReference>
<keyword evidence="2" id="KW-1185">Reference proteome</keyword>
<gene>
    <name evidence="1" type="ORF">INT45_006477</name>
</gene>
<sequence length="118" mass="13658">MRNMLRIAKKLPGYKDYMEGVESFDMLKSRIDNENTMRKPSRYKCKIVECLRKLERVANEADGKLDVVEQDIRVNGLELMNRGYNVALTYGNQKACDLFAKIHPDYLSSASITNDDFK</sequence>
<evidence type="ECO:0000313" key="1">
    <source>
        <dbReference type="EMBL" id="KAG2214071.1"/>
    </source>
</evidence>
<evidence type="ECO:0000313" key="2">
    <source>
        <dbReference type="Proteomes" id="UP000646827"/>
    </source>
</evidence>